<dbReference type="Proteomes" id="UP000238916">
    <property type="component" value="Unassembled WGS sequence"/>
</dbReference>
<organism evidence="3 4">
    <name type="scientific">Candidatus Desulfosporosinus infrequens</name>
    <dbReference type="NCBI Taxonomy" id="2043169"/>
    <lineage>
        <taxon>Bacteria</taxon>
        <taxon>Bacillati</taxon>
        <taxon>Bacillota</taxon>
        <taxon>Clostridia</taxon>
        <taxon>Eubacteriales</taxon>
        <taxon>Desulfitobacteriaceae</taxon>
        <taxon>Desulfosporosinus</taxon>
    </lineage>
</organism>
<proteinExistence type="inferred from homology"/>
<accession>A0A2U3L755</accession>
<keyword evidence="2" id="KW-1277">Toxin-antitoxin system</keyword>
<dbReference type="OrthoDB" id="9806083at2"/>
<dbReference type="InterPro" id="IPR007712">
    <property type="entry name" value="RelE/ParE_toxin"/>
</dbReference>
<dbReference type="EMBL" id="OMOF01000328">
    <property type="protein sequence ID" value="SPF47761.1"/>
    <property type="molecule type" value="Genomic_DNA"/>
</dbReference>
<evidence type="ECO:0000256" key="2">
    <source>
        <dbReference type="ARBA" id="ARBA00022649"/>
    </source>
</evidence>
<dbReference type="Gene3D" id="3.30.2310.20">
    <property type="entry name" value="RelE-like"/>
    <property type="match status" value="1"/>
</dbReference>
<comment type="similarity">
    <text evidence="1">Belongs to the RelE toxin family.</text>
</comment>
<name>A0A2U3L755_9FIRM</name>
<dbReference type="PANTHER" id="PTHR33755">
    <property type="entry name" value="TOXIN PARE1-RELATED"/>
    <property type="match status" value="1"/>
</dbReference>
<dbReference type="AlphaFoldDB" id="A0A2U3L755"/>
<sequence>MDSKFRIEYLPIAERDLTEVLDYIQIDNPTAALRFIGEIDRAISKLAHFPFIGHVPKDPRLIHLNYRMLVVESYLVFYVIFEDVVEIRRILHGKRKYDFLV</sequence>
<evidence type="ECO:0000256" key="1">
    <source>
        <dbReference type="ARBA" id="ARBA00006226"/>
    </source>
</evidence>
<dbReference type="InterPro" id="IPR051803">
    <property type="entry name" value="TA_system_RelE-like_toxin"/>
</dbReference>
<reference evidence="4" key="1">
    <citation type="submission" date="2018-02" db="EMBL/GenBank/DDBJ databases">
        <authorList>
            <person name="Hausmann B."/>
        </authorList>
    </citation>
    <scope>NUCLEOTIDE SEQUENCE [LARGE SCALE GENOMIC DNA]</scope>
    <source>
        <strain evidence="4">Peat soil MAG SbF1</strain>
    </source>
</reference>
<gene>
    <name evidence="3" type="ORF">SBF1_3940004</name>
</gene>
<dbReference type="Pfam" id="PF05016">
    <property type="entry name" value="ParE_toxin"/>
    <property type="match status" value="1"/>
</dbReference>
<protein>
    <submittedName>
        <fullName evidence="3">Plasmid stabilization system family protein</fullName>
    </submittedName>
</protein>
<dbReference type="InterPro" id="IPR035093">
    <property type="entry name" value="RelE/ParE_toxin_dom_sf"/>
</dbReference>
<evidence type="ECO:0000313" key="4">
    <source>
        <dbReference type="Proteomes" id="UP000238916"/>
    </source>
</evidence>
<evidence type="ECO:0000313" key="3">
    <source>
        <dbReference type="EMBL" id="SPF47761.1"/>
    </source>
</evidence>